<dbReference type="SMART" id="SM00076">
    <property type="entry name" value="IFabd"/>
    <property type="match status" value="1"/>
</dbReference>
<evidence type="ECO:0000256" key="7">
    <source>
        <dbReference type="ARBA" id="ARBA00023157"/>
    </source>
</evidence>
<dbReference type="PANTHER" id="PTHR11691:SF73">
    <property type="entry name" value="INTERFERON BETA"/>
    <property type="match status" value="1"/>
</dbReference>
<dbReference type="AlphaFoldDB" id="A0A8U0Q5Z0"/>
<keyword evidence="3 8" id="KW-0202">Cytokine</keyword>
<keyword evidence="5 9" id="KW-0732">Signal</keyword>
<organism evidence="10 11">
    <name type="scientific">Salvelinus namaycush</name>
    <name type="common">Lake trout</name>
    <name type="synonym">Salmo namaycush</name>
    <dbReference type="NCBI Taxonomy" id="8040"/>
    <lineage>
        <taxon>Eukaryota</taxon>
        <taxon>Metazoa</taxon>
        <taxon>Chordata</taxon>
        <taxon>Craniata</taxon>
        <taxon>Vertebrata</taxon>
        <taxon>Euteleostomi</taxon>
        <taxon>Actinopterygii</taxon>
        <taxon>Neopterygii</taxon>
        <taxon>Teleostei</taxon>
        <taxon>Protacanthopterygii</taxon>
        <taxon>Salmoniformes</taxon>
        <taxon>Salmonidae</taxon>
        <taxon>Salmoninae</taxon>
        <taxon>Salvelinus</taxon>
    </lineage>
</organism>
<name>A0A8U0Q5Z0_SALNM</name>
<dbReference type="Gene3D" id="1.20.1250.10">
    <property type="match status" value="1"/>
</dbReference>
<dbReference type="PANTHER" id="PTHR11691">
    <property type="entry name" value="TYPE I INTERFERON"/>
    <property type="match status" value="1"/>
</dbReference>
<evidence type="ECO:0000256" key="9">
    <source>
        <dbReference type="SAM" id="SignalP"/>
    </source>
</evidence>
<dbReference type="GO" id="GO:0005126">
    <property type="term" value="F:cytokine receptor binding"/>
    <property type="evidence" value="ECO:0007669"/>
    <property type="project" value="InterPro"/>
</dbReference>
<accession>A0A8U0Q5Z0</accession>
<dbReference type="SUPFAM" id="SSF47266">
    <property type="entry name" value="4-helical cytokines"/>
    <property type="match status" value="1"/>
</dbReference>
<protein>
    <submittedName>
        <fullName evidence="11">Interferon alpha-C-like</fullName>
    </submittedName>
</protein>
<evidence type="ECO:0000256" key="3">
    <source>
        <dbReference type="ARBA" id="ARBA00022514"/>
    </source>
</evidence>
<proteinExistence type="inferred from homology"/>
<feature type="signal peptide" evidence="9">
    <location>
        <begin position="1"/>
        <end position="24"/>
    </location>
</feature>
<dbReference type="RefSeq" id="XP_038836766.1">
    <property type="nucleotide sequence ID" value="XM_038980838.1"/>
</dbReference>
<evidence type="ECO:0000256" key="1">
    <source>
        <dbReference type="ARBA" id="ARBA00004613"/>
    </source>
</evidence>
<evidence type="ECO:0000256" key="2">
    <source>
        <dbReference type="ARBA" id="ARBA00011033"/>
    </source>
</evidence>
<keyword evidence="4" id="KW-0964">Secreted</keyword>
<reference evidence="11" key="1">
    <citation type="submission" date="2025-08" db="UniProtKB">
        <authorList>
            <consortium name="RefSeq"/>
        </authorList>
    </citation>
    <scope>IDENTIFICATION</scope>
    <source>
        <tissue evidence="11">White muscle</tissue>
    </source>
</reference>
<keyword evidence="6 8" id="KW-0051">Antiviral defense</keyword>
<dbReference type="KEGG" id="snh:120034325"/>
<keyword evidence="10" id="KW-1185">Reference proteome</keyword>
<keyword evidence="7" id="KW-1015">Disulfide bond</keyword>
<evidence type="ECO:0000256" key="4">
    <source>
        <dbReference type="ARBA" id="ARBA00022525"/>
    </source>
</evidence>
<evidence type="ECO:0000256" key="8">
    <source>
        <dbReference type="RuleBase" id="RU000436"/>
    </source>
</evidence>
<evidence type="ECO:0000313" key="10">
    <source>
        <dbReference type="Proteomes" id="UP000808372"/>
    </source>
</evidence>
<dbReference type="GO" id="GO:0051607">
    <property type="term" value="P:defense response to virus"/>
    <property type="evidence" value="ECO:0007669"/>
    <property type="project" value="UniProtKB-KW"/>
</dbReference>
<dbReference type="InterPro" id="IPR009079">
    <property type="entry name" value="4_helix_cytokine-like_core"/>
</dbReference>
<gene>
    <name evidence="11" type="primary">LOC120034325</name>
</gene>
<dbReference type="GO" id="GO:0006955">
    <property type="term" value="P:immune response"/>
    <property type="evidence" value="ECO:0007669"/>
    <property type="project" value="UniProtKB-ARBA"/>
</dbReference>
<dbReference type="Pfam" id="PF00143">
    <property type="entry name" value="Interferon"/>
    <property type="match status" value="1"/>
</dbReference>
<dbReference type="Proteomes" id="UP000808372">
    <property type="component" value="Chromosome 41"/>
</dbReference>
<evidence type="ECO:0000256" key="5">
    <source>
        <dbReference type="ARBA" id="ARBA00022729"/>
    </source>
</evidence>
<dbReference type="GO" id="GO:0005125">
    <property type="term" value="F:cytokine activity"/>
    <property type="evidence" value="ECO:0007669"/>
    <property type="project" value="UniProtKB-KW"/>
</dbReference>
<dbReference type="InterPro" id="IPR000471">
    <property type="entry name" value="Interferon_alpha/beta/delta"/>
</dbReference>
<comment type="subcellular location">
    <subcellularLocation>
        <location evidence="1">Secreted</location>
    </subcellularLocation>
</comment>
<comment type="similarity">
    <text evidence="2 8">Belongs to the alpha/beta interferon family.</text>
</comment>
<evidence type="ECO:0000313" key="11">
    <source>
        <dbReference type="RefSeq" id="XP_038836766.1"/>
    </source>
</evidence>
<dbReference type="GO" id="GO:0005615">
    <property type="term" value="C:extracellular space"/>
    <property type="evidence" value="ECO:0007669"/>
    <property type="project" value="UniProtKB-KW"/>
</dbReference>
<evidence type="ECO:0000256" key="6">
    <source>
        <dbReference type="ARBA" id="ARBA00023118"/>
    </source>
</evidence>
<dbReference type="GeneID" id="120034325"/>
<feature type="chain" id="PRO_5035732627" evidence="9">
    <location>
        <begin position="25"/>
        <end position="184"/>
    </location>
</feature>
<sequence>MATLNVFFVVHLLCVIVLYPVVYAKCSDQKQQTYYLSQTRQTLNDLAMERRPSGCIQEAEKIMVQRPTLSIEEGEKLWTLKLAFQLASELFQQNLTPVKWNTFKLSELQDLLARQNMTYSECVKDMRLHQNLPIENMVKNYFKQLGDFLSRERFSSCSWEVVRAEIRSILRDFYKKSKMPRKHV</sequence>